<keyword evidence="3" id="KW-1185">Reference proteome</keyword>
<evidence type="ECO:0000313" key="3">
    <source>
        <dbReference type="Proteomes" id="UP000310477"/>
    </source>
</evidence>
<evidence type="ECO:0008006" key="4">
    <source>
        <dbReference type="Google" id="ProtNLM"/>
    </source>
</evidence>
<keyword evidence="1" id="KW-0732">Signal</keyword>
<gene>
    <name evidence="2" type="ORF">FA045_05780</name>
</gene>
<evidence type="ECO:0000313" key="2">
    <source>
        <dbReference type="EMBL" id="TKC01761.1"/>
    </source>
</evidence>
<sequence length="390" mass="44700">MKKTIFTLLLFATANFTFAQQKYYPFSINGKHGITDTLGNEVMKPTYAFTTLVPAKNQFYLQDFSERPDIIFNTKTGTKALYESIYNNEVQIKNVPYAMVTAKGKKFLLSEETDKAIPLTRDYGDFYAVGNYIIANYHAQDTYVSGGKDKNGKFLPPKIREMKKHHVVLANDESLKMVLDKGFDKYLPLYILPAEKKDDGIVKMKTITIDLRKKKSNPIFDYIILSQGNNHRLFNAKMVLVKAFVLAKLDEDKLFDYAEKLLNVKLSTMPNVENSFVSAPKMAEPTYSQQKGVNPEPQEEIAVEKEPFIPFFYAKKLENGNTIFALQETEEISKRIFETKPTTKLTFYKADNYFDVKIEGKEDSRTYFNRKTGEIYLPKAYLAGLGITLN</sequence>
<accession>A0A4U1C893</accession>
<name>A0A4U1C893_9SPHI</name>
<dbReference type="OrthoDB" id="744181at2"/>
<dbReference type="AlphaFoldDB" id="A0A4U1C893"/>
<dbReference type="Proteomes" id="UP000310477">
    <property type="component" value="Unassembled WGS sequence"/>
</dbReference>
<evidence type="ECO:0000256" key="1">
    <source>
        <dbReference type="SAM" id="SignalP"/>
    </source>
</evidence>
<organism evidence="2 3">
    <name type="scientific">Pedobacter cryotolerans</name>
    <dbReference type="NCBI Taxonomy" id="2571270"/>
    <lineage>
        <taxon>Bacteria</taxon>
        <taxon>Pseudomonadati</taxon>
        <taxon>Bacteroidota</taxon>
        <taxon>Sphingobacteriia</taxon>
        <taxon>Sphingobacteriales</taxon>
        <taxon>Sphingobacteriaceae</taxon>
        <taxon>Pedobacter</taxon>
    </lineage>
</organism>
<feature type="signal peptide" evidence="1">
    <location>
        <begin position="1"/>
        <end position="19"/>
    </location>
</feature>
<dbReference type="RefSeq" id="WP_136875440.1">
    <property type="nucleotide sequence ID" value="NZ_SWBO01000003.1"/>
</dbReference>
<reference evidence="2 3" key="1">
    <citation type="submission" date="2019-04" db="EMBL/GenBank/DDBJ databases">
        <title>Pedobacter sp. AR-2-6 sp. nov., isolated from Arctic soil.</title>
        <authorList>
            <person name="Dahal R.H."/>
            <person name="Kim D.-U."/>
        </authorList>
    </citation>
    <scope>NUCLEOTIDE SEQUENCE [LARGE SCALE GENOMIC DNA]</scope>
    <source>
        <strain evidence="2 3">AR-2-6</strain>
    </source>
</reference>
<comment type="caution">
    <text evidence="2">The sequence shown here is derived from an EMBL/GenBank/DDBJ whole genome shotgun (WGS) entry which is preliminary data.</text>
</comment>
<protein>
    <recommendedName>
        <fullName evidence="4">Copper amine oxidase-like N-terminal domain-containing protein</fullName>
    </recommendedName>
</protein>
<feature type="chain" id="PRO_5020291755" description="Copper amine oxidase-like N-terminal domain-containing protein" evidence="1">
    <location>
        <begin position="20"/>
        <end position="390"/>
    </location>
</feature>
<dbReference type="EMBL" id="SWBO01000003">
    <property type="protein sequence ID" value="TKC01761.1"/>
    <property type="molecule type" value="Genomic_DNA"/>
</dbReference>
<proteinExistence type="predicted"/>